<dbReference type="AlphaFoldDB" id="A0A9Q0LPZ8"/>
<name>A0A9Q0LPZ8_ANAIG</name>
<organism evidence="1 2">
    <name type="scientific">Anaeramoeba ignava</name>
    <name type="common">Anaerobic marine amoeba</name>
    <dbReference type="NCBI Taxonomy" id="1746090"/>
    <lineage>
        <taxon>Eukaryota</taxon>
        <taxon>Metamonada</taxon>
        <taxon>Anaeramoebidae</taxon>
        <taxon>Anaeramoeba</taxon>
    </lineage>
</organism>
<accession>A0A9Q0LPZ8</accession>
<dbReference type="EMBL" id="JAPDFW010000060">
    <property type="protein sequence ID" value="KAJ5076621.1"/>
    <property type="molecule type" value="Genomic_DNA"/>
</dbReference>
<comment type="caution">
    <text evidence="1">The sequence shown here is derived from an EMBL/GenBank/DDBJ whole genome shotgun (WGS) entry which is preliminary data.</text>
</comment>
<proteinExistence type="predicted"/>
<sequence>MLSLTIQSPLHFLCQNTSITIDMIRILINKGVNFNFQEVKKKRKKEIFNEFVNYLFWNVELLIRFFGLSDAYILLS</sequence>
<evidence type="ECO:0008006" key="3">
    <source>
        <dbReference type="Google" id="ProtNLM"/>
    </source>
</evidence>
<keyword evidence="2" id="KW-1185">Reference proteome</keyword>
<protein>
    <recommendedName>
        <fullName evidence="3">Ankyrin repeat protein</fullName>
    </recommendedName>
</protein>
<reference evidence="1" key="1">
    <citation type="submission" date="2022-10" db="EMBL/GenBank/DDBJ databases">
        <title>Novel sulphate-reducing endosymbionts in the free-living metamonad Anaeramoeba.</title>
        <authorList>
            <person name="Jerlstrom-Hultqvist J."/>
            <person name="Cepicka I."/>
            <person name="Gallot-Lavallee L."/>
            <person name="Salas-Leiva D."/>
            <person name="Curtis B.A."/>
            <person name="Zahonova K."/>
            <person name="Pipaliya S."/>
            <person name="Dacks J."/>
            <person name="Roger A.J."/>
        </authorList>
    </citation>
    <scope>NUCLEOTIDE SEQUENCE</scope>
    <source>
        <strain evidence="1">BMAN</strain>
    </source>
</reference>
<gene>
    <name evidence="1" type="ORF">M0811_06201</name>
</gene>
<evidence type="ECO:0000313" key="1">
    <source>
        <dbReference type="EMBL" id="KAJ5076621.1"/>
    </source>
</evidence>
<dbReference type="OrthoDB" id="194358at2759"/>
<dbReference type="Proteomes" id="UP001149090">
    <property type="component" value="Unassembled WGS sequence"/>
</dbReference>
<evidence type="ECO:0000313" key="2">
    <source>
        <dbReference type="Proteomes" id="UP001149090"/>
    </source>
</evidence>